<comment type="subunit">
    <text evidence="10">Homodimer.</text>
</comment>
<dbReference type="EMBL" id="CP036455">
    <property type="protein sequence ID" value="QBI55925.1"/>
    <property type="molecule type" value="Genomic_DNA"/>
</dbReference>
<dbReference type="Pfam" id="PF01380">
    <property type="entry name" value="SIS"/>
    <property type="match status" value="2"/>
</dbReference>
<feature type="domain" description="SIS" evidence="12">
    <location>
        <begin position="461"/>
        <end position="606"/>
    </location>
</feature>
<keyword evidence="14" id="KW-1185">Reference proteome</keyword>
<evidence type="ECO:0000256" key="1">
    <source>
        <dbReference type="ARBA" id="ARBA00001031"/>
    </source>
</evidence>
<feature type="active site" description="For Fru-6P isomerization activity" evidence="10">
    <location>
        <position position="611"/>
    </location>
</feature>
<keyword evidence="6 10" id="KW-0032">Aminotransferase</keyword>
<name>A0A4P6Q5G2_9ACTN</name>
<dbReference type="FunFam" id="3.40.50.10490:FF:000001">
    <property type="entry name" value="Glutamine--fructose-6-phosphate aminotransferase [isomerizing]"/>
    <property type="match status" value="1"/>
</dbReference>
<dbReference type="CDD" id="cd00714">
    <property type="entry name" value="GFAT"/>
    <property type="match status" value="1"/>
</dbReference>
<dbReference type="SUPFAM" id="SSF56235">
    <property type="entry name" value="N-terminal nucleophile aminohydrolases (Ntn hydrolases)"/>
    <property type="match status" value="1"/>
</dbReference>
<dbReference type="InterPro" id="IPR035490">
    <property type="entry name" value="GlmS/FrlB_SIS"/>
</dbReference>
<protein>
    <recommendedName>
        <fullName evidence="4 10">Glutamine--fructose-6-phosphate aminotransferase [isomerizing]</fullName>
        <ecNumber evidence="3 10">2.6.1.16</ecNumber>
    </recommendedName>
    <alternativeName>
        <fullName evidence="10">D-fructose-6-phosphate amidotransferase</fullName>
    </alternativeName>
    <alternativeName>
        <fullName evidence="10">GFAT</fullName>
    </alternativeName>
    <alternativeName>
        <fullName evidence="10">Glucosamine-6-phosphate synthase</fullName>
    </alternativeName>
    <alternativeName>
        <fullName evidence="10">Hexosephosphate aminotransferase</fullName>
    </alternativeName>
    <alternativeName>
        <fullName evidence="10">L-glutamine--D-fructose-6-phosphate amidotransferase</fullName>
    </alternativeName>
</protein>
<dbReference type="GO" id="GO:0006047">
    <property type="term" value="P:UDP-N-acetylglucosamine metabolic process"/>
    <property type="evidence" value="ECO:0007669"/>
    <property type="project" value="TreeGrafter"/>
</dbReference>
<dbReference type="HAMAP" id="MF_00164">
    <property type="entry name" value="GlmS"/>
    <property type="match status" value="1"/>
</dbReference>
<evidence type="ECO:0000256" key="5">
    <source>
        <dbReference type="ARBA" id="ARBA00022490"/>
    </source>
</evidence>
<dbReference type="InterPro" id="IPR029055">
    <property type="entry name" value="Ntn_hydrolases_N"/>
</dbReference>
<keyword evidence="5 10" id="KW-0963">Cytoplasm</keyword>
<evidence type="ECO:0000259" key="12">
    <source>
        <dbReference type="PROSITE" id="PS51464"/>
    </source>
</evidence>
<dbReference type="CDD" id="cd05008">
    <property type="entry name" value="SIS_GlmS_GlmD_1"/>
    <property type="match status" value="1"/>
</dbReference>
<keyword evidence="9" id="KW-0315">Glutamine amidotransferase</keyword>
<dbReference type="AlphaFoldDB" id="A0A4P6Q5G2"/>
<dbReference type="Gene3D" id="3.60.20.10">
    <property type="entry name" value="Glutamine Phosphoribosylpyrophosphate, subunit 1, domain 1"/>
    <property type="match status" value="1"/>
</dbReference>
<evidence type="ECO:0000256" key="6">
    <source>
        <dbReference type="ARBA" id="ARBA00022576"/>
    </source>
</evidence>
<dbReference type="PANTHER" id="PTHR10937:SF0">
    <property type="entry name" value="GLUTAMINE--FRUCTOSE-6-PHOSPHATE TRANSAMINASE (ISOMERIZING)"/>
    <property type="match status" value="1"/>
</dbReference>
<dbReference type="GO" id="GO:0097367">
    <property type="term" value="F:carbohydrate derivative binding"/>
    <property type="evidence" value="ECO:0007669"/>
    <property type="project" value="InterPro"/>
</dbReference>
<sequence length="616" mass="66434">MCGIVGYVGPQPALEVVVDGLKRLEYRGYDSAGIAVLAGGRMDTEKRAGKLANLKAALAETPRSADGIGIGHTRWATHGAPTDVNAHPHVDNDNRVAVIHNGIIENFAALRLELEELGCKFSSETDTEVTAHLLGAELKEQGDDLAAAMRAVCRRLEGAFTLVAMSAGDPDLVVAARRNSPLVVGRGDGENFLASDVAAFIAHTRDAVELGQDQVVELRRDSVTVTDYDGHPAPVREYHVDWDASAAEKGGYEYFMLKEIVEQPQAVADTLLGRVGVDGTLTLDEMRLAPSELRDIEKIVIIACGTSYHAGLIAKYAIEHWCRIPCEVEVASEFRYRDPILNRQTMVIAISQSGESMDTLMAVRYAREQRARVLAICNVNGSTIPRESDGVLYTHAGPEVGVAATKTFLTQLVACYLVGLYLAQARNLKFGDEINAVIEQLANMPQQVEKVLGTVGPVRELAKSLADSGTVLFLGRHVGYPVALEGALKLKELAYMHAEAFAAGELKHGPIALIEDGLPVVVVVPSREGRGVLHDKIVSNIQEIRARGARTIVIAEEGDDTVRPFADELIEIPAVPTLLQPVVSTIPMQVFACELALAKGNDVDQPRNLAKSVTVE</sequence>
<dbReference type="GO" id="GO:0006487">
    <property type="term" value="P:protein N-linked glycosylation"/>
    <property type="evidence" value="ECO:0007669"/>
    <property type="project" value="TreeGrafter"/>
</dbReference>
<feature type="initiator methionine" description="Removed" evidence="10">
    <location>
        <position position="1"/>
    </location>
</feature>
<dbReference type="RefSeq" id="WP_131100372.1">
    <property type="nucleotide sequence ID" value="NZ_CP036455.1"/>
</dbReference>
<dbReference type="InterPro" id="IPR005855">
    <property type="entry name" value="GFAT"/>
</dbReference>
<dbReference type="GO" id="GO:0004360">
    <property type="term" value="F:glutamine-fructose-6-phosphate transaminase (isomerizing) activity"/>
    <property type="evidence" value="ECO:0007669"/>
    <property type="project" value="UniProtKB-UniRule"/>
</dbReference>
<dbReference type="PROSITE" id="PS51278">
    <property type="entry name" value="GATASE_TYPE_2"/>
    <property type="match status" value="1"/>
</dbReference>
<dbReference type="GO" id="GO:0005829">
    <property type="term" value="C:cytosol"/>
    <property type="evidence" value="ECO:0007669"/>
    <property type="project" value="TreeGrafter"/>
</dbReference>
<organism evidence="13 14">
    <name type="scientific">Streptomonospora litoralis</name>
    <dbReference type="NCBI Taxonomy" id="2498135"/>
    <lineage>
        <taxon>Bacteria</taxon>
        <taxon>Bacillati</taxon>
        <taxon>Actinomycetota</taxon>
        <taxon>Actinomycetes</taxon>
        <taxon>Streptosporangiales</taxon>
        <taxon>Nocardiopsidaceae</taxon>
        <taxon>Streptomonospora</taxon>
    </lineage>
</organism>
<dbReference type="NCBIfam" id="NF001484">
    <property type="entry name" value="PRK00331.1"/>
    <property type="match status" value="1"/>
</dbReference>
<dbReference type="GO" id="GO:0005975">
    <property type="term" value="P:carbohydrate metabolic process"/>
    <property type="evidence" value="ECO:0007669"/>
    <property type="project" value="UniProtKB-UniRule"/>
</dbReference>
<evidence type="ECO:0000259" key="11">
    <source>
        <dbReference type="PROSITE" id="PS51278"/>
    </source>
</evidence>
<dbReference type="KEGG" id="strr:EKD16_20830"/>
<dbReference type="InterPro" id="IPR035466">
    <property type="entry name" value="GlmS/AgaS_SIS"/>
</dbReference>
<evidence type="ECO:0000256" key="3">
    <source>
        <dbReference type="ARBA" id="ARBA00012916"/>
    </source>
</evidence>
<dbReference type="CDD" id="cd05009">
    <property type="entry name" value="SIS_GlmS_GlmD_2"/>
    <property type="match status" value="1"/>
</dbReference>
<evidence type="ECO:0000256" key="8">
    <source>
        <dbReference type="ARBA" id="ARBA00022737"/>
    </source>
</evidence>
<accession>A0A4P6Q5G2</accession>
<evidence type="ECO:0000313" key="14">
    <source>
        <dbReference type="Proteomes" id="UP000292235"/>
    </source>
</evidence>
<dbReference type="InterPro" id="IPR047084">
    <property type="entry name" value="GFAT_N"/>
</dbReference>
<reference evidence="13 14" key="1">
    <citation type="submission" date="2019-02" db="EMBL/GenBank/DDBJ databases">
        <authorList>
            <person name="Khodamoradi S."/>
            <person name="Hahnke R.L."/>
            <person name="Kaempfer P."/>
            <person name="Schumann P."/>
            <person name="Rohde M."/>
            <person name="Steinert M."/>
            <person name="Luzhetskyy A."/>
            <person name="Wink J."/>
            <person name="Ruckert C."/>
        </authorList>
    </citation>
    <scope>NUCLEOTIDE SEQUENCE [LARGE SCALE GENOMIC DNA]</scope>
    <source>
        <strain evidence="13 14">M2</strain>
    </source>
</reference>
<dbReference type="InterPro" id="IPR017932">
    <property type="entry name" value="GATase_2_dom"/>
</dbReference>
<proteinExistence type="inferred from homology"/>
<comment type="subcellular location">
    <subcellularLocation>
        <location evidence="2 10">Cytoplasm</location>
    </subcellularLocation>
</comment>
<dbReference type="Proteomes" id="UP000292235">
    <property type="component" value="Chromosome"/>
</dbReference>
<evidence type="ECO:0000256" key="9">
    <source>
        <dbReference type="ARBA" id="ARBA00022962"/>
    </source>
</evidence>
<gene>
    <name evidence="13" type="primary">glmS2</name>
    <name evidence="10" type="synonym">glmS</name>
    <name evidence="13" type="ORF">EKD16_20830</name>
</gene>
<dbReference type="InterPro" id="IPR001347">
    <property type="entry name" value="SIS_dom"/>
</dbReference>
<dbReference type="NCBIfam" id="TIGR01135">
    <property type="entry name" value="glmS"/>
    <property type="match status" value="1"/>
</dbReference>
<dbReference type="InterPro" id="IPR046348">
    <property type="entry name" value="SIS_dom_sf"/>
</dbReference>
<dbReference type="SUPFAM" id="SSF53697">
    <property type="entry name" value="SIS domain"/>
    <property type="match status" value="1"/>
</dbReference>
<dbReference type="Pfam" id="PF13522">
    <property type="entry name" value="GATase_6"/>
    <property type="match status" value="1"/>
</dbReference>
<dbReference type="OrthoDB" id="9761808at2"/>
<dbReference type="EC" id="2.6.1.16" evidence="3 10"/>
<comment type="catalytic activity">
    <reaction evidence="1 10">
        <text>D-fructose 6-phosphate + L-glutamine = D-glucosamine 6-phosphate + L-glutamate</text>
        <dbReference type="Rhea" id="RHEA:13237"/>
        <dbReference type="ChEBI" id="CHEBI:29985"/>
        <dbReference type="ChEBI" id="CHEBI:58359"/>
        <dbReference type="ChEBI" id="CHEBI:58725"/>
        <dbReference type="ChEBI" id="CHEBI:61527"/>
        <dbReference type="EC" id="2.6.1.16"/>
    </reaction>
</comment>
<keyword evidence="8" id="KW-0677">Repeat</keyword>
<evidence type="ECO:0000256" key="7">
    <source>
        <dbReference type="ARBA" id="ARBA00022679"/>
    </source>
</evidence>
<feature type="domain" description="Glutamine amidotransferase type-2" evidence="11">
    <location>
        <begin position="2"/>
        <end position="221"/>
    </location>
</feature>
<dbReference type="GO" id="GO:0006002">
    <property type="term" value="P:fructose 6-phosphate metabolic process"/>
    <property type="evidence" value="ECO:0007669"/>
    <property type="project" value="TreeGrafter"/>
</dbReference>
<evidence type="ECO:0000256" key="10">
    <source>
        <dbReference type="HAMAP-Rule" id="MF_00164"/>
    </source>
</evidence>
<keyword evidence="7 10" id="KW-0808">Transferase</keyword>
<dbReference type="PROSITE" id="PS51464">
    <property type="entry name" value="SIS"/>
    <property type="match status" value="2"/>
</dbReference>
<comment type="function">
    <text evidence="10">Catalyzes the first step in hexosamine metabolism, converting fructose-6P into glucosamine-6P using glutamine as a nitrogen source.</text>
</comment>
<feature type="domain" description="SIS" evidence="12">
    <location>
        <begin position="289"/>
        <end position="428"/>
    </location>
</feature>
<evidence type="ECO:0000256" key="4">
    <source>
        <dbReference type="ARBA" id="ARBA00016090"/>
    </source>
</evidence>
<evidence type="ECO:0000313" key="13">
    <source>
        <dbReference type="EMBL" id="QBI55925.1"/>
    </source>
</evidence>
<dbReference type="Gene3D" id="3.40.50.10490">
    <property type="entry name" value="Glucose-6-phosphate isomerase like protein, domain 1"/>
    <property type="match status" value="2"/>
</dbReference>
<dbReference type="FunFam" id="3.60.20.10:FF:000006">
    <property type="entry name" value="Glutamine--fructose-6-phosphate aminotransferase [isomerizing]"/>
    <property type="match status" value="1"/>
</dbReference>
<dbReference type="PANTHER" id="PTHR10937">
    <property type="entry name" value="GLUCOSAMINE--FRUCTOSE-6-PHOSPHATE AMINOTRANSFERASE, ISOMERIZING"/>
    <property type="match status" value="1"/>
</dbReference>
<feature type="active site" description="Nucleophile; for GATase activity" evidence="10">
    <location>
        <position position="2"/>
    </location>
</feature>
<evidence type="ECO:0000256" key="2">
    <source>
        <dbReference type="ARBA" id="ARBA00004496"/>
    </source>
</evidence>